<dbReference type="Gene3D" id="3.40.50.1820">
    <property type="entry name" value="alpha/beta hydrolase"/>
    <property type="match status" value="2"/>
</dbReference>
<protein>
    <submittedName>
        <fullName evidence="2">Alpha/beta hydrolase</fullName>
    </submittedName>
</protein>
<gene>
    <name evidence="2" type="ORF">JF543_06480</name>
</gene>
<dbReference type="Proteomes" id="UP000664385">
    <property type="component" value="Unassembled WGS sequence"/>
</dbReference>
<feature type="domain" description="Alpha/beta hydrolase fold-5" evidence="1">
    <location>
        <begin position="95"/>
        <end position="201"/>
    </location>
</feature>
<dbReference type="InterPro" id="IPR050471">
    <property type="entry name" value="AB_hydrolase"/>
</dbReference>
<dbReference type="PANTHER" id="PTHR43433:SF5">
    <property type="entry name" value="AB HYDROLASE-1 DOMAIN-CONTAINING PROTEIN"/>
    <property type="match status" value="1"/>
</dbReference>
<evidence type="ECO:0000313" key="3">
    <source>
        <dbReference type="Proteomes" id="UP000664385"/>
    </source>
</evidence>
<organism evidence="2 3">
    <name type="scientific">Microbacterium esteraromaticum</name>
    <dbReference type="NCBI Taxonomy" id="57043"/>
    <lineage>
        <taxon>Bacteria</taxon>
        <taxon>Bacillati</taxon>
        <taxon>Actinomycetota</taxon>
        <taxon>Actinomycetes</taxon>
        <taxon>Micrococcales</taxon>
        <taxon>Microbacteriaceae</taxon>
        <taxon>Microbacterium</taxon>
    </lineage>
</organism>
<dbReference type="Pfam" id="PF12695">
    <property type="entry name" value="Abhydrolase_5"/>
    <property type="match status" value="1"/>
</dbReference>
<name>A0A939DV72_9MICO</name>
<dbReference type="EMBL" id="JAEMWU010000001">
    <property type="protein sequence ID" value="MBN8205604.1"/>
    <property type="molecule type" value="Genomic_DNA"/>
</dbReference>
<dbReference type="InterPro" id="IPR029058">
    <property type="entry name" value="AB_hydrolase_fold"/>
</dbReference>
<dbReference type="PANTHER" id="PTHR43433">
    <property type="entry name" value="HYDROLASE, ALPHA/BETA FOLD FAMILY PROTEIN"/>
    <property type="match status" value="1"/>
</dbReference>
<proteinExistence type="predicted"/>
<keyword evidence="2" id="KW-0378">Hydrolase</keyword>
<dbReference type="SUPFAM" id="SSF53474">
    <property type="entry name" value="alpha/beta-Hydrolases"/>
    <property type="match status" value="1"/>
</dbReference>
<evidence type="ECO:0000313" key="2">
    <source>
        <dbReference type="EMBL" id="MBN8205604.1"/>
    </source>
</evidence>
<dbReference type="GO" id="GO:0016787">
    <property type="term" value="F:hydrolase activity"/>
    <property type="evidence" value="ECO:0007669"/>
    <property type="project" value="UniProtKB-KW"/>
</dbReference>
<comment type="caution">
    <text evidence="2">The sequence shown here is derived from an EMBL/GenBank/DDBJ whole genome shotgun (WGS) entry which is preliminary data.</text>
</comment>
<evidence type="ECO:0000259" key="1">
    <source>
        <dbReference type="Pfam" id="PF12695"/>
    </source>
</evidence>
<dbReference type="AlphaFoldDB" id="A0A939DV72"/>
<reference evidence="2" key="1">
    <citation type="submission" date="2020-12" db="EMBL/GenBank/DDBJ databases">
        <title>PHA producing bacteria isolated from mangrove.</title>
        <authorList>
            <person name="Zheng W."/>
            <person name="Yu S."/>
            <person name="Huang Y."/>
        </authorList>
    </citation>
    <scope>NUCLEOTIDE SEQUENCE</scope>
    <source>
        <strain evidence="2">GN8-5</strain>
    </source>
</reference>
<accession>A0A939DV72</accession>
<sequence length="222" mass="23606">MQILPNLLASAVVAYGDGGAARVEIRFHRKSTTVTEKTTFEPDGRAVPFIDEGEGPVTLVLVTNRELEADGLGVISHYLAEEAGFRVVRVGSRAQAEGVTVQERAADALAVLDHLGIDDTWIGGHGHGSTIARVFAADHTDRVNGLLMLGVEDEPIALASGIPVLIIQAEQDDVTPAANAEALRATAPERASVTTIPGADHYFPATHPIETAVVIEEYLDWD</sequence>
<dbReference type="InterPro" id="IPR029059">
    <property type="entry name" value="AB_hydrolase_5"/>
</dbReference>